<dbReference type="RefSeq" id="WP_092699576.1">
    <property type="nucleotide sequence ID" value="NZ_CAXIQL010000048.1"/>
</dbReference>
<sequence length="166" mass="17006">MSTPHVLPLQPSVLAVGQALSLRPRCAGVLEVAQGRVWLTLRGPWGDQPGTEADHVLQAGERLRIAAGQHAVVEAWGPCADTAAAALRWSGVTAAPAVGAASSDWEGGVVQPLRDLRHALGQGGRALGAAMADVAGAGGRCVAGLARFALHRTVPRRQRGPCAALP</sequence>
<dbReference type="AlphaFoldDB" id="A0A1H4D7X1"/>
<organism evidence="1 2">
    <name type="scientific">Acidovorax soli</name>
    <dbReference type="NCBI Taxonomy" id="592050"/>
    <lineage>
        <taxon>Bacteria</taxon>
        <taxon>Pseudomonadati</taxon>
        <taxon>Pseudomonadota</taxon>
        <taxon>Betaproteobacteria</taxon>
        <taxon>Burkholderiales</taxon>
        <taxon>Comamonadaceae</taxon>
        <taxon>Acidovorax</taxon>
    </lineage>
</organism>
<gene>
    <name evidence="1" type="ORF">SAMN05421875_12330</name>
</gene>
<dbReference type="STRING" id="592050.SAMN05421875_12330"/>
<evidence type="ECO:0000313" key="2">
    <source>
        <dbReference type="Proteomes" id="UP000199002"/>
    </source>
</evidence>
<evidence type="ECO:0000313" key="1">
    <source>
        <dbReference type="EMBL" id="SEA68865.1"/>
    </source>
</evidence>
<dbReference type="GeneID" id="34231685"/>
<name>A0A1H4D7X1_9BURK</name>
<dbReference type="Proteomes" id="UP000199002">
    <property type="component" value="Unassembled WGS sequence"/>
</dbReference>
<dbReference type="Pfam" id="PF11142">
    <property type="entry name" value="DUF2917"/>
    <property type="match status" value="1"/>
</dbReference>
<proteinExistence type="predicted"/>
<evidence type="ECO:0008006" key="3">
    <source>
        <dbReference type="Google" id="ProtNLM"/>
    </source>
</evidence>
<protein>
    <recommendedName>
        <fullName evidence="3">DUF2917 domain-containing protein</fullName>
    </recommendedName>
</protein>
<accession>A0A1H4D7X1</accession>
<keyword evidence="2" id="KW-1185">Reference proteome</keyword>
<reference evidence="2" key="1">
    <citation type="submission" date="2016-10" db="EMBL/GenBank/DDBJ databases">
        <authorList>
            <person name="Varghese N."/>
            <person name="Submissions S."/>
        </authorList>
    </citation>
    <scope>NUCLEOTIDE SEQUENCE [LARGE SCALE GENOMIC DNA]</scope>
    <source>
        <strain evidence="2">DSM 25157</strain>
    </source>
</reference>
<dbReference type="InterPro" id="IPR021317">
    <property type="entry name" value="DUF2917"/>
</dbReference>
<dbReference type="EMBL" id="FNQJ01000023">
    <property type="protein sequence ID" value="SEA68865.1"/>
    <property type="molecule type" value="Genomic_DNA"/>
</dbReference>